<protein>
    <recommendedName>
        <fullName evidence="4">YcxB-like protein domain-containing protein</fullName>
    </recommendedName>
</protein>
<keyword evidence="1" id="KW-1133">Transmembrane helix</keyword>
<dbReference type="Proteomes" id="UP000600365">
    <property type="component" value="Unassembled WGS sequence"/>
</dbReference>
<dbReference type="EMBL" id="BMMM01000002">
    <property type="protein sequence ID" value="GGN55930.1"/>
    <property type="molecule type" value="Genomic_DNA"/>
</dbReference>
<keyword evidence="1" id="KW-0812">Transmembrane</keyword>
<feature type="transmembrane region" description="Helical" evidence="1">
    <location>
        <begin position="47"/>
        <end position="67"/>
    </location>
</feature>
<evidence type="ECO:0000313" key="3">
    <source>
        <dbReference type="Proteomes" id="UP000600365"/>
    </source>
</evidence>
<feature type="transmembrane region" description="Helical" evidence="1">
    <location>
        <begin position="73"/>
        <end position="92"/>
    </location>
</feature>
<evidence type="ECO:0000256" key="1">
    <source>
        <dbReference type="SAM" id="Phobius"/>
    </source>
</evidence>
<dbReference type="RefSeq" id="WP_189185180.1">
    <property type="nucleotide sequence ID" value="NZ_BMMM01000002.1"/>
</dbReference>
<name>A0A917XVS7_9ACTN</name>
<gene>
    <name evidence="2" type="ORF">GCM10011579_016440</name>
</gene>
<comment type="caution">
    <text evidence="2">The sequence shown here is derived from an EMBL/GenBank/DDBJ whole genome shotgun (WGS) entry which is preliminary data.</text>
</comment>
<organism evidence="2 3">
    <name type="scientific">Streptomyces albiflavescens</name>
    <dbReference type="NCBI Taxonomy" id="1623582"/>
    <lineage>
        <taxon>Bacteria</taxon>
        <taxon>Bacillati</taxon>
        <taxon>Actinomycetota</taxon>
        <taxon>Actinomycetes</taxon>
        <taxon>Kitasatosporales</taxon>
        <taxon>Streptomycetaceae</taxon>
        <taxon>Streptomyces</taxon>
    </lineage>
</organism>
<proteinExistence type="predicted"/>
<keyword evidence="3" id="KW-1185">Reference proteome</keyword>
<accession>A0A917XVS7</accession>
<evidence type="ECO:0000313" key="2">
    <source>
        <dbReference type="EMBL" id="GGN55930.1"/>
    </source>
</evidence>
<sequence length="183" mass="19875">MVGDQGAAQQELPETDTVALEYRPTVEDLAAALRARRGVSRASRRQWWVLGALAVLFALQIAAHIAGGAAAPLPPLVGLFVYGLVVAITPRLQARQLYRFAERQGQFRATVTDAGVTVTTDDTTTSVNWAAYPRYRETANLFVLLSSDKNAIGFAALPKRGAAQARSDVTRLRAILDRNLTRV</sequence>
<reference evidence="2 3" key="1">
    <citation type="journal article" date="2014" name="Int. J. Syst. Evol. Microbiol.">
        <title>Complete genome sequence of Corynebacterium casei LMG S-19264T (=DSM 44701T), isolated from a smear-ripened cheese.</title>
        <authorList>
            <consortium name="US DOE Joint Genome Institute (JGI-PGF)"/>
            <person name="Walter F."/>
            <person name="Albersmeier A."/>
            <person name="Kalinowski J."/>
            <person name="Ruckert C."/>
        </authorList>
    </citation>
    <scope>NUCLEOTIDE SEQUENCE [LARGE SCALE GENOMIC DNA]</scope>
    <source>
        <strain evidence="2 3">CGMCC 4.7111</strain>
    </source>
</reference>
<keyword evidence="1" id="KW-0472">Membrane</keyword>
<dbReference type="AlphaFoldDB" id="A0A917XVS7"/>
<evidence type="ECO:0008006" key="4">
    <source>
        <dbReference type="Google" id="ProtNLM"/>
    </source>
</evidence>